<dbReference type="InterPro" id="IPR052190">
    <property type="entry name" value="Euk-Arch_PrmC-MTase"/>
</dbReference>
<evidence type="ECO:0000256" key="7">
    <source>
        <dbReference type="ARBA" id="ARBA00048619"/>
    </source>
</evidence>
<evidence type="ECO:0000256" key="6">
    <source>
        <dbReference type="ARBA" id="ARBA00023242"/>
    </source>
</evidence>
<dbReference type="Proteomes" id="UP000035642">
    <property type="component" value="Unassembled WGS sequence"/>
</dbReference>
<protein>
    <recommendedName>
        <fullName evidence="15">Methyltransferase HEMK2</fullName>
    </recommendedName>
    <alternativeName>
        <fullName evidence="14">HemK methyltransferase family member 2</fullName>
    </alternativeName>
    <alternativeName>
        <fullName evidence="12">Lysine N-methyltransferase 9</fullName>
    </alternativeName>
    <alternativeName>
        <fullName evidence="11">Methylarsonite methyltransferase N6AMT1</fullName>
    </alternativeName>
    <alternativeName>
        <fullName evidence="16">Methyltransferase N6AMT1</fullName>
    </alternativeName>
    <alternativeName>
        <fullName evidence="13">Protein N(5)-glutamine methyltransferase</fullName>
    </alternativeName>
</protein>
<evidence type="ECO:0000256" key="11">
    <source>
        <dbReference type="ARBA" id="ARBA00075330"/>
    </source>
</evidence>
<dbReference type="GO" id="GO:0003676">
    <property type="term" value="F:nucleic acid binding"/>
    <property type="evidence" value="ECO:0007669"/>
    <property type="project" value="InterPro"/>
</dbReference>
<dbReference type="SUPFAM" id="SSF53335">
    <property type="entry name" value="S-adenosyl-L-methionine-dependent methyltransferases"/>
    <property type="match status" value="1"/>
</dbReference>
<organism evidence="18 19">
    <name type="scientific">Angiostrongylus cantonensis</name>
    <name type="common">Rat lungworm</name>
    <dbReference type="NCBI Taxonomy" id="6313"/>
    <lineage>
        <taxon>Eukaryota</taxon>
        <taxon>Metazoa</taxon>
        <taxon>Ecdysozoa</taxon>
        <taxon>Nematoda</taxon>
        <taxon>Chromadorea</taxon>
        <taxon>Rhabditida</taxon>
        <taxon>Rhabditina</taxon>
        <taxon>Rhabditomorpha</taxon>
        <taxon>Strongyloidea</taxon>
        <taxon>Metastrongylidae</taxon>
        <taxon>Angiostrongylus</taxon>
    </lineage>
</organism>
<evidence type="ECO:0000256" key="5">
    <source>
        <dbReference type="ARBA" id="ARBA00022691"/>
    </source>
</evidence>
<dbReference type="InterPro" id="IPR029063">
    <property type="entry name" value="SAM-dependent_MTases_sf"/>
</dbReference>
<evidence type="ECO:0000256" key="14">
    <source>
        <dbReference type="ARBA" id="ARBA00083337"/>
    </source>
</evidence>
<dbReference type="InterPro" id="IPR004557">
    <property type="entry name" value="PrmC-related"/>
</dbReference>
<accession>A0A0K0DH63</accession>
<dbReference type="GO" id="GO:0005634">
    <property type="term" value="C:nucleus"/>
    <property type="evidence" value="ECO:0007669"/>
    <property type="project" value="UniProtKB-SubCell"/>
</dbReference>
<dbReference type="InterPro" id="IPR007848">
    <property type="entry name" value="Small_mtfrase_dom"/>
</dbReference>
<evidence type="ECO:0000256" key="16">
    <source>
        <dbReference type="ARBA" id="ARBA00093667"/>
    </source>
</evidence>
<feature type="domain" description="Methyltransferase small" evidence="17">
    <location>
        <begin position="35"/>
        <end position="127"/>
    </location>
</feature>
<evidence type="ECO:0000256" key="2">
    <source>
        <dbReference type="ARBA" id="ARBA00006149"/>
    </source>
</evidence>
<proteinExistence type="inferred from homology"/>
<dbReference type="WBParaSite" id="ACAC_0001049301-mRNA-1">
    <property type="protein sequence ID" value="ACAC_0001049301-mRNA-1"/>
    <property type="gene ID" value="ACAC_0001049301"/>
</dbReference>
<evidence type="ECO:0000256" key="13">
    <source>
        <dbReference type="ARBA" id="ARBA00080992"/>
    </source>
</evidence>
<evidence type="ECO:0000259" key="17">
    <source>
        <dbReference type="Pfam" id="PF05175"/>
    </source>
</evidence>
<evidence type="ECO:0000256" key="4">
    <source>
        <dbReference type="ARBA" id="ARBA00022679"/>
    </source>
</evidence>
<dbReference type="GO" id="GO:0036009">
    <property type="term" value="F:protein-glutamine N-methyltransferase activity"/>
    <property type="evidence" value="ECO:0007669"/>
    <property type="project" value="UniProtKB-ARBA"/>
</dbReference>
<evidence type="ECO:0000256" key="9">
    <source>
        <dbReference type="ARBA" id="ARBA00053180"/>
    </source>
</evidence>
<evidence type="ECO:0000256" key="8">
    <source>
        <dbReference type="ARBA" id="ARBA00050903"/>
    </source>
</evidence>
<keyword evidence="5" id="KW-0949">S-adenosyl-L-methionine</keyword>
<comment type="function">
    <text evidence="9">Methyltransferase that can methylate proteins and, to a lower extent, arsenic. Catalytic subunit of a heterodimer with TRMT112, which monomethylates 'Lys-12' of histone H4 (H4K12me1), a modification present at the promoters of numerous genes encoding cell cycle regulators. Catalytic subunit of a heterodimer with TRMT112, which catalyzes N5-methylation of Glu residue of proteins with a Gly-Gln-Xaa-Xaa-Xaa-Arg motif. Methylates ETF1 on 'Gln-185'; ETF1 needs to be complexed to ERF3 in its GTP-bound form to be efficiently methylated. May also play a role in the modulation of arsenic-induced toxicity by mediating the conversion of monomethylarsonous acid (3+) into the less toxic dimethylarsonic acid. It however only plays a limited role in arsenic metabolism compared with AS3MT.</text>
</comment>
<evidence type="ECO:0000256" key="1">
    <source>
        <dbReference type="ARBA" id="ARBA00004123"/>
    </source>
</evidence>
<keyword evidence="3" id="KW-0489">Methyltransferase</keyword>
<dbReference type="PROSITE" id="PS00092">
    <property type="entry name" value="N6_MTASE"/>
    <property type="match status" value="1"/>
</dbReference>
<dbReference type="FunFam" id="3.40.50.150:FF:000077">
    <property type="entry name" value="HemK methyltransferase family member 2"/>
    <property type="match status" value="1"/>
</dbReference>
<comment type="subcellular location">
    <subcellularLocation>
        <location evidence="1">Nucleus</location>
    </subcellularLocation>
</comment>
<evidence type="ECO:0000256" key="15">
    <source>
        <dbReference type="ARBA" id="ARBA00093624"/>
    </source>
</evidence>
<dbReference type="NCBIfam" id="TIGR00537">
    <property type="entry name" value="hemK_rel_arch"/>
    <property type="match status" value="1"/>
</dbReference>
<keyword evidence="4" id="KW-0808">Transferase</keyword>
<keyword evidence="6" id="KW-0539">Nucleus</keyword>
<evidence type="ECO:0000313" key="19">
    <source>
        <dbReference type="WBParaSite" id="ACAC_0001049301-mRNA-1"/>
    </source>
</evidence>
<keyword evidence="18" id="KW-1185">Reference proteome</keyword>
<dbReference type="Pfam" id="PF05175">
    <property type="entry name" value="MTS"/>
    <property type="match status" value="1"/>
</dbReference>
<dbReference type="Gene3D" id="3.40.50.150">
    <property type="entry name" value="Vaccinia Virus protein VP39"/>
    <property type="match status" value="1"/>
</dbReference>
<evidence type="ECO:0000313" key="18">
    <source>
        <dbReference type="Proteomes" id="UP000035642"/>
    </source>
</evidence>
<sequence>MSLSTPLYKLNEVQRKSVYEPAEDTFLLLDAIENDIQWLRDLHPQIVLEIGCGSGVVSAFLNRALSGNVTSFATDCNPHALECTVQTGKLNAVEIEVIRTDLDNGLDQLENKVDVLLFNPPYVPTDERPENDLERCWAGGLHGRGVMDRLLPRVPHLLSDNGVFYLVALHSNDVPKLLRVCSDLQGIVTMERRCGIEYLYIIKYTKK</sequence>
<dbReference type="GO" id="GO:0035657">
    <property type="term" value="C:eRF1 methyltransferase complex"/>
    <property type="evidence" value="ECO:0007669"/>
    <property type="project" value="TreeGrafter"/>
</dbReference>
<dbReference type="InterPro" id="IPR002052">
    <property type="entry name" value="DNA_methylase_N6_adenine_CS"/>
</dbReference>
<dbReference type="PANTHER" id="PTHR45875:SF1">
    <property type="entry name" value="METHYLTRANSFERASE N6AMT1"/>
    <property type="match status" value="1"/>
</dbReference>
<evidence type="ECO:0000256" key="12">
    <source>
        <dbReference type="ARBA" id="ARBA00076540"/>
    </source>
</evidence>
<comment type="subunit">
    <text evidence="10">Heterodimer; heterodimerization with TRMT112 is required for S-adenosyl-L-methionine-binding.</text>
</comment>
<dbReference type="GO" id="GO:0032259">
    <property type="term" value="P:methylation"/>
    <property type="evidence" value="ECO:0007669"/>
    <property type="project" value="UniProtKB-KW"/>
</dbReference>
<evidence type="ECO:0000256" key="3">
    <source>
        <dbReference type="ARBA" id="ARBA00022603"/>
    </source>
</evidence>
<dbReference type="STRING" id="6313.A0A0K0DH63"/>
<comment type="similarity">
    <text evidence="2">Belongs to the eukaryotic/archaeal PrmC-related family.</text>
</comment>
<name>A0A0K0DH63_ANGCA</name>
<dbReference type="CDD" id="cd02440">
    <property type="entry name" value="AdoMet_MTases"/>
    <property type="match status" value="1"/>
</dbReference>
<dbReference type="PANTHER" id="PTHR45875">
    <property type="entry name" value="METHYLTRANSFERASE N6AMT1"/>
    <property type="match status" value="1"/>
</dbReference>
<evidence type="ECO:0000256" key="10">
    <source>
        <dbReference type="ARBA" id="ARBA00062344"/>
    </source>
</evidence>
<reference evidence="19" key="2">
    <citation type="submission" date="2017-02" db="UniProtKB">
        <authorList>
            <consortium name="WormBaseParasite"/>
        </authorList>
    </citation>
    <scope>IDENTIFICATION</scope>
</reference>
<comment type="catalytic activity">
    <reaction evidence="8">
        <text>methylarsonous acid + S-adenosyl-L-methionine = dimethylarsinate + S-adenosyl-L-homocysteine + 2 H(+)</text>
        <dbReference type="Rhea" id="RHEA:11684"/>
        <dbReference type="ChEBI" id="CHEBI:15378"/>
        <dbReference type="ChEBI" id="CHEBI:16223"/>
        <dbReference type="ChEBI" id="CHEBI:17826"/>
        <dbReference type="ChEBI" id="CHEBI:57856"/>
        <dbReference type="ChEBI" id="CHEBI:59789"/>
    </reaction>
</comment>
<dbReference type="AlphaFoldDB" id="A0A0K0DH63"/>
<comment type="catalytic activity">
    <reaction evidence="7">
        <text>L-lysyl-[histone] + S-adenosyl-L-methionine = N(6)-methyl-L-lysyl-[histone] + S-adenosyl-L-homocysteine + H(+)</text>
        <dbReference type="Rhea" id="RHEA:10024"/>
        <dbReference type="Rhea" id="RHEA-COMP:9845"/>
        <dbReference type="Rhea" id="RHEA-COMP:9846"/>
        <dbReference type="ChEBI" id="CHEBI:15378"/>
        <dbReference type="ChEBI" id="CHEBI:29969"/>
        <dbReference type="ChEBI" id="CHEBI:57856"/>
        <dbReference type="ChEBI" id="CHEBI:59789"/>
        <dbReference type="ChEBI" id="CHEBI:61929"/>
    </reaction>
    <physiologicalReaction direction="left-to-right" evidence="7">
        <dbReference type="Rhea" id="RHEA:10025"/>
    </physiologicalReaction>
</comment>
<reference evidence="18" key="1">
    <citation type="submission" date="2012-09" db="EMBL/GenBank/DDBJ databases">
        <authorList>
            <person name="Martin A.A."/>
        </authorList>
    </citation>
    <scope>NUCLEOTIDE SEQUENCE</scope>
</reference>